<proteinExistence type="predicted"/>
<reference evidence="2" key="1">
    <citation type="submission" date="2017-09" db="EMBL/GenBank/DDBJ databases">
        <title>Depth-based differentiation of microbial function through sediment-hosted aquifers and enrichment of novel symbionts in the deep terrestrial subsurface.</title>
        <authorList>
            <person name="Probst A.J."/>
            <person name="Ladd B."/>
            <person name="Jarett J.K."/>
            <person name="Geller-Mcgrath D.E."/>
            <person name="Sieber C.M.K."/>
            <person name="Emerson J.B."/>
            <person name="Anantharaman K."/>
            <person name="Thomas B.C."/>
            <person name="Malmstrom R."/>
            <person name="Stieglmeier M."/>
            <person name="Klingl A."/>
            <person name="Woyke T."/>
            <person name="Ryan C.M."/>
            <person name="Banfield J.F."/>
        </authorList>
    </citation>
    <scope>NUCLEOTIDE SEQUENCE [LARGE SCALE GENOMIC DNA]</scope>
</reference>
<comment type="caution">
    <text evidence="1">The sequence shown here is derived from an EMBL/GenBank/DDBJ whole genome shotgun (WGS) entry which is preliminary data.</text>
</comment>
<organism evidence="1 2">
    <name type="scientific">Candidatus Kaiserbacteria bacterium CG10_big_fil_rev_8_21_14_0_10_56_12</name>
    <dbReference type="NCBI Taxonomy" id="1974611"/>
    <lineage>
        <taxon>Bacteria</taxon>
        <taxon>Candidatus Kaiseribacteriota</taxon>
    </lineage>
</organism>
<protein>
    <submittedName>
        <fullName evidence="1">Uncharacterized protein</fullName>
    </submittedName>
</protein>
<dbReference type="Proteomes" id="UP000230179">
    <property type="component" value="Unassembled WGS sequence"/>
</dbReference>
<accession>A0A2H0UB63</accession>
<gene>
    <name evidence="1" type="ORF">COU19_03300</name>
</gene>
<dbReference type="EMBL" id="PFBL01000024">
    <property type="protein sequence ID" value="PIR82936.1"/>
    <property type="molecule type" value="Genomic_DNA"/>
</dbReference>
<dbReference type="AlphaFoldDB" id="A0A2H0UB63"/>
<evidence type="ECO:0000313" key="2">
    <source>
        <dbReference type="Proteomes" id="UP000230179"/>
    </source>
</evidence>
<evidence type="ECO:0000313" key="1">
    <source>
        <dbReference type="EMBL" id="PIR82936.1"/>
    </source>
</evidence>
<sequence length="74" mass="7953">MDTNRSEDGHGHHNGVMCDACGHGHWGHVAVKVLIAIFIFWCGVQFGELKGALHGGYSSYGGSYGPAGMMNVRY</sequence>
<name>A0A2H0UB63_9BACT</name>